<gene>
    <name evidence="4" type="ORF">NCTC11661_01360</name>
</gene>
<evidence type="ECO:0000313" key="5">
    <source>
        <dbReference type="Proteomes" id="UP000255515"/>
    </source>
</evidence>
<proteinExistence type="predicted"/>
<keyword evidence="2" id="KW-0732">Signal</keyword>
<dbReference type="InterPro" id="IPR024267">
    <property type="entry name" value="DUF4878"/>
</dbReference>
<evidence type="ECO:0000256" key="1">
    <source>
        <dbReference type="SAM" id="MobiDB-lite"/>
    </source>
</evidence>
<feature type="domain" description="DUF4878" evidence="3">
    <location>
        <begin position="18"/>
        <end position="114"/>
    </location>
</feature>
<dbReference type="EMBL" id="UFTJ01000002">
    <property type="protein sequence ID" value="SSZ55961.1"/>
    <property type="molecule type" value="Genomic_DNA"/>
</dbReference>
<dbReference type="Gene3D" id="3.10.450.50">
    <property type="match status" value="1"/>
</dbReference>
<dbReference type="Proteomes" id="UP000255515">
    <property type="component" value="Unassembled WGS sequence"/>
</dbReference>
<feature type="chain" id="PRO_5016837712" evidence="2">
    <location>
        <begin position="21"/>
        <end position="138"/>
    </location>
</feature>
<reference evidence="4 5" key="1">
    <citation type="submission" date="2018-06" db="EMBL/GenBank/DDBJ databases">
        <authorList>
            <consortium name="Pathogen Informatics"/>
            <person name="Doyle S."/>
        </authorList>
    </citation>
    <scope>NUCLEOTIDE SEQUENCE [LARGE SCALE GENOMIC DNA]</scope>
    <source>
        <strain evidence="4 5">NCTC11661</strain>
    </source>
</reference>
<dbReference type="AlphaFoldDB" id="A0A376C1A3"/>
<feature type="region of interest" description="Disordered" evidence="1">
    <location>
        <begin position="117"/>
        <end position="138"/>
    </location>
</feature>
<protein>
    <submittedName>
        <fullName evidence="4">Lumazine-binding domain</fullName>
    </submittedName>
</protein>
<organism evidence="4 5">
    <name type="scientific">Bergeyella zoohelcum</name>
    <dbReference type="NCBI Taxonomy" id="1015"/>
    <lineage>
        <taxon>Bacteria</taxon>
        <taxon>Pseudomonadati</taxon>
        <taxon>Bacteroidota</taxon>
        <taxon>Flavobacteriia</taxon>
        <taxon>Flavobacteriales</taxon>
        <taxon>Weeksellaceae</taxon>
        <taxon>Bergeyella</taxon>
    </lineage>
</organism>
<feature type="signal peptide" evidence="2">
    <location>
        <begin position="1"/>
        <end position="20"/>
    </location>
</feature>
<dbReference type="PROSITE" id="PS51257">
    <property type="entry name" value="PROKAR_LIPOPROTEIN"/>
    <property type="match status" value="1"/>
</dbReference>
<evidence type="ECO:0000259" key="3">
    <source>
        <dbReference type="Pfam" id="PF12870"/>
    </source>
</evidence>
<accession>A0A376C1A3</accession>
<name>A0A376C1A3_9FLAO</name>
<dbReference type="RefSeq" id="WP_002688632.1">
    <property type="nucleotide sequence ID" value="NZ_UFTJ01000002.1"/>
</dbReference>
<evidence type="ECO:0000313" key="4">
    <source>
        <dbReference type="EMBL" id="SSZ55961.1"/>
    </source>
</evidence>
<dbReference type="Pfam" id="PF12870">
    <property type="entry name" value="DUF4878"/>
    <property type="match status" value="1"/>
</dbReference>
<evidence type="ECO:0000256" key="2">
    <source>
        <dbReference type="SAM" id="SignalP"/>
    </source>
</evidence>
<sequence>MRAFLSIGWMVLFLIGCSVANTPKDVATKFFEHLNRGEIEEAKKYCDGPTADLLGAVNSLVGSIVKEKTIQKNNKNVEVIRVEEKGNKAKVYFKGENGKEESINLKKVNGKWKVYMNKEDEKKEDVPSMKDEESSATE</sequence>